<feature type="transmembrane region" description="Helical" evidence="7">
    <location>
        <begin position="279"/>
        <end position="301"/>
    </location>
</feature>
<feature type="transmembrane region" description="Helical" evidence="7">
    <location>
        <begin position="376"/>
        <end position="399"/>
    </location>
</feature>
<comment type="caution">
    <text evidence="9">The sequence shown here is derived from an EMBL/GenBank/DDBJ whole genome shotgun (WGS) entry which is preliminary data.</text>
</comment>
<feature type="transmembrane region" description="Helical" evidence="7">
    <location>
        <begin position="212"/>
        <end position="235"/>
    </location>
</feature>
<feature type="transmembrane region" description="Helical" evidence="7">
    <location>
        <begin position="442"/>
        <end position="463"/>
    </location>
</feature>
<dbReference type="FunFam" id="1.20.1250.20:FF:000013">
    <property type="entry name" value="MFS general substrate transporter"/>
    <property type="match status" value="1"/>
</dbReference>
<dbReference type="Gene3D" id="1.20.1250.20">
    <property type="entry name" value="MFS general substrate transporter like domains"/>
    <property type="match status" value="2"/>
</dbReference>
<feature type="domain" description="Major facilitator superfamily (MFS) profile" evidence="8">
    <location>
        <begin position="122"/>
        <end position="558"/>
    </location>
</feature>
<dbReference type="EMBL" id="NAJL01000002">
    <property type="protein sequence ID" value="TKA33566.1"/>
    <property type="molecule type" value="Genomic_DNA"/>
</dbReference>
<dbReference type="AlphaFoldDB" id="A0A4U0UG01"/>
<feature type="transmembrane region" description="Helical" evidence="7">
    <location>
        <begin position="118"/>
        <end position="135"/>
    </location>
</feature>
<dbReference type="GO" id="GO:0016020">
    <property type="term" value="C:membrane"/>
    <property type="evidence" value="ECO:0007669"/>
    <property type="project" value="UniProtKB-SubCell"/>
</dbReference>
<keyword evidence="5 7" id="KW-0472">Membrane</keyword>
<evidence type="ECO:0000313" key="9">
    <source>
        <dbReference type="EMBL" id="TKA33566.1"/>
    </source>
</evidence>
<accession>A0A4U0UG01</accession>
<dbReference type="Proteomes" id="UP000308549">
    <property type="component" value="Unassembled WGS sequence"/>
</dbReference>
<keyword evidence="4 7" id="KW-1133">Transmembrane helix</keyword>
<evidence type="ECO:0000256" key="7">
    <source>
        <dbReference type="SAM" id="Phobius"/>
    </source>
</evidence>
<evidence type="ECO:0000256" key="5">
    <source>
        <dbReference type="ARBA" id="ARBA00023136"/>
    </source>
</evidence>
<protein>
    <recommendedName>
        <fullName evidence="8">Major facilitator superfamily (MFS) profile domain-containing protein</fullName>
    </recommendedName>
</protein>
<dbReference type="GO" id="GO:0022857">
    <property type="term" value="F:transmembrane transporter activity"/>
    <property type="evidence" value="ECO:0007669"/>
    <property type="project" value="InterPro"/>
</dbReference>
<dbReference type="PROSITE" id="PS50850">
    <property type="entry name" value="MFS"/>
    <property type="match status" value="1"/>
</dbReference>
<proteinExistence type="predicted"/>
<comment type="subcellular location">
    <subcellularLocation>
        <location evidence="1">Membrane</location>
        <topology evidence="1">Multi-pass membrane protein</topology>
    </subcellularLocation>
</comment>
<evidence type="ECO:0000256" key="6">
    <source>
        <dbReference type="SAM" id="MobiDB-lite"/>
    </source>
</evidence>
<feature type="transmembrane region" description="Helical" evidence="7">
    <location>
        <begin position="411"/>
        <end position="430"/>
    </location>
</feature>
<feature type="region of interest" description="Disordered" evidence="6">
    <location>
        <begin position="574"/>
        <end position="595"/>
    </location>
</feature>
<feature type="transmembrane region" description="Helical" evidence="7">
    <location>
        <begin position="161"/>
        <end position="180"/>
    </location>
</feature>
<evidence type="ECO:0000313" key="10">
    <source>
        <dbReference type="Proteomes" id="UP000308549"/>
    </source>
</evidence>
<feature type="compositionally biased region" description="Acidic residues" evidence="6">
    <location>
        <begin position="74"/>
        <end position="86"/>
    </location>
</feature>
<gene>
    <name evidence="9" type="ORF">B0A50_00401</name>
</gene>
<feature type="compositionally biased region" description="Acidic residues" evidence="6">
    <location>
        <begin position="35"/>
        <end position="50"/>
    </location>
</feature>
<keyword evidence="3 7" id="KW-0812">Transmembrane</keyword>
<dbReference type="InterPro" id="IPR011701">
    <property type="entry name" value="MFS"/>
</dbReference>
<dbReference type="InterPro" id="IPR036259">
    <property type="entry name" value="MFS_trans_sf"/>
</dbReference>
<feature type="region of interest" description="Disordered" evidence="6">
    <location>
        <begin position="329"/>
        <end position="354"/>
    </location>
</feature>
<sequence length="595" mass="66195">MASSAYTPVKGEEEKLESSESSSISTWPRRYTPEADSDEDELEELEEQEGYELKSLGPSRGFGRHPPARRSADEEGQDDDEDDDDTSSTTRAHRRRRASVASFELYTPDEERRVRRKLDTLLVLFVALLYLLSFLDRSNIGNAKLAGLMHDLDLTDNQYDWLLTAFYLTYILFEWMTLCYKLFPPHIYIASCVLAWGVLASLQSLTSSFAGLLVLRLLLGIGEAAFVGIPFYLSFFFRQDELALRIGLFISAAPLATSFASSLAWAIVSLGNKTGIASWRLLFLVEGFPACLVAVWAWYWLPDSPSTARWLKPRERQIAVLRMRNEALSNAEASDEKTTSTTLPRSTTTTTTTPRHRQPFRWKQVLRTLRDPKAHLTALIFFCCNVAFSSMPVFLPTIITHMGFSPRASQALSAPPFLFAFLIVLATAYLSDRLKSRSVPLAFHALLAMLGYILLASAGAAGFGHTLRYIAVFPICAGFFSAVTIVITWTVNNQASDEGKGTGMAMLNVIGQMGPLVGTRLYPEAEAPFYVKGMSVCAVAMLVVAGLALALRMVLRRENARARRKWMEGETEAEGEALVGGGKRESPKEQFLYLT</sequence>
<evidence type="ECO:0000256" key="4">
    <source>
        <dbReference type="ARBA" id="ARBA00022989"/>
    </source>
</evidence>
<feature type="region of interest" description="Disordered" evidence="6">
    <location>
        <begin position="1"/>
        <end position="95"/>
    </location>
</feature>
<dbReference type="FunFam" id="1.20.1250.20:FF:000018">
    <property type="entry name" value="MFS transporter permease"/>
    <property type="match status" value="1"/>
</dbReference>
<keyword evidence="2" id="KW-0813">Transport</keyword>
<feature type="transmembrane region" description="Helical" evidence="7">
    <location>
        <begin position="187"/>
        <end position="206"/>
    </location>
</feature>
<dbReference type="PANTHER" id="PTHR43791">
    <property type="entry name" value="PERMEASE-RELATED"/>
    <property type="match status" value="1"/>
</dbReference>
<evidence type="ECO:0000259" key="8">
    <source>
        <dbReference type="PROSITE" id="PS50850"/>
    </source>
</evidence>
<dbReference type="OrthoDB" id="2985014at2759"/>
<evidence type="ECO:0000256" key="1">
    <source>
        <dbReference type="ARBA" id="ARBA00004141"/>
    </source>
</evidence>
<dbReference type="InterPro" id="IPR020846">
    <property type="entry name" value="MFS_dom"/>
</dbReference>
<dbReference type="PANTHER" id="PTHR43791:SF27">
    <property type="entry name" value="TRANSPORTER, PUTATIVE (AFU_ORTHOLOGUE AFUA_2G15730)-RELATED"/>
    <property type="match status" value="1"/>
</dbReference>
<organism evidence="9 10">
    <name type="scientific">Salinomyces thailandicus</name>
    <dbReference type="NCBI Taxonomy" id="706561"/>
    <lineage>
        <taxon>Eukaryota</taxon>
        <taxon>Fungi</taxon>
        <taxon>Dikarya</taxon>
        <taxon>Ascomycota</taxon>
        <taxon>Pezizomycotina</taxon>
        <taxon>Dothideomycetes</taxon>
        <taxon>Dothideomycetidae</taxon>
        <taxon>Mycosphaerellales</taxon>
        <taxon>Teratosphaeriaceae</taxon>
        <taxon>Salinomyces</taxon>
    </lineage>
</organism>
<feature type="compositionally biased region" description="Low complexity" evidence="6">
    <location>
        <begin position="339"/>
        <end position="353"/>
    </location>
</feature>
<keyword evidence="10" id="KW-1185">Reference proteome</keyword>
<feature type="transmembrane region" description="Helical" evidence="7">
    <location>
        <begin position="529"/>
        <end position="555"/>
    </location>
</feature>
<dbReference type="SUPFAM" id="SSF103473">
    <property type="entry name" value="MFS general substrate transporter"/>
    <property type="match status" value="1"/>
</dbReference>
<evidence type="ECO:0000256" key="3">
    <source>
        <dbReference type="ARBA" id="ARBA00022692"/>
    </source>
</evidence>
<evidence type="ECO:0000256" key="2">
    <source>
        <dbReference type="ARBA" id="ARBA00022448"/>
    </source>
</evidence>
<reference evidence="9 10" key="1">
    <citation type="submission" date="2017-03" db="EMBL/GenBank/DDBJ databases">
        <title>Genomes of endolithic fungi from Antarctica.</title>
        <authorList>
            <person name="Coleine C."/>
            <person name="Masonjones S."/>
            <person name="Stajich J.E."/>
        </authorList>
    </citation>
    <scope>NUCLEOTIDE SEQUENCE [LARGE SCALE GENOMIC DNA]</scope>
    <source>
        <strain evidence="9 10">CCFEE 6315</strain>
    </source>
</reference>
<name>A0A4U0UG01_9PEZI</name>
<feature type="transmembrane region" description="Helical" evidence="7">
    <location>
        <begin position="503"/>
        <end position="523"/>
    </location>
</feature>
<feature type="transmembrane region" description="Helical" evidence="7">
    <location>
        <begin position="469"/>
        <end position="491"/>
    </location>
</feature>
<feature type="transmembrane region" description="Helical" evidence="7">
    <location>
        <begin position="242"/>
        <end position="267"/>
    </location>
</feature>
<dbReference type="Pfam" id="PF07690">
    <property type="entry name" value="MFS_1"/>
    <property type="match status" value="1"/>
</dbReference>